<evidence type="ECO:0000313" key="4">
    <source>
        <dbReference type="Proteomes" id="UP001370348"/>
    </source>
</evidence>
<dbReference type="Proteomes" id="UP001370348">
    <property type="component" value="Chromosome"/>
</dbReference>
<accession>A0ABZ2M1G9</accession>
<protein>
    <recommendedName>
        <fullName evidence="5">Lipoprotein</fullName>
    </recommendedName>
</protein>
<feature type="compositionally biased region" description="Low complexity" evidence="1">
    <location>
        <begin position="78"/>
        <end position="123"/>
    </location>
</feature>
<keyword evidence="4" id="KW-1185">Reference proteome</keyword>
<evidence type="ECO:0008006" key="5">
    <source>
        <dbReference type="Google" id="ProtNLM"/>
    </source>
</evidence>
<reference evidence="3 4" key="1">
    <citation type="submission" date="2021-12" db="EMBL/GenBank/DDBJ databases">
        <title>Discovery of the Pendulisporaceae a myxobacterial family with distinct sporulation behavior and unique specialized metabolism.</title>
        <authorList>
            <person name="Garcia R."/>
            <person name="Popoff A."/>
            <person name="Bader C.D."/>
            <person name="Loehr J."/>
            <person name="Walesch S."/>
            <person name="Walt C."/>
            <person name="Boldt J."/>
            <person name="Bunk B."/>
            <person name="Haeckl F.J.F.P.J."/>
            <person name="Gunesch A.P."/>
            <person name="Birkelbach J."/>
            <person name="Nuebel U."/>
            <person name="Pietschmann T."/>
            <person name="Bach T."/>
            <person name="Mueller R."/>
        </authorList>
    </citation>
    <scope>NUCLEOTIDE SEQUENCE [LARGE SCALE GENOMIC DNA]</scope>
    <source>
        <strain evidence="3 4">MSr11954</strain>
    </source>
</reference>
<name>A0ABZ2M1G9_9BACT</name>
<feature type="chain" id="PRO_5047157185" description="Lipoprotein" evidence="2">
    <location>
        <begin position="21"/>
        <end position="123"/>
    </location>
</feature>
<keyword evidence="2" id="KW-0732">Signal</keyword>
<evidence type="ECO:0000256" key="2">
    <source>
        <dbReference type="SAM" id="SignalP"/>
    </source>
</evidence>
<evidence type="ECO:0000313" key="3">
    <source>
        <dbReference type="EMBL" id="WXB17063.1"/>
    </source>
</evidence>
<evidence type="ECO:0000256" key="1">
    <source>
        <dbReference type="SAM" id="MobiDB-lite"/>
    </source>
</evidence>
<sequence>MRTRFFVLALCAFGALGALFAPGCSDQAEGERCDSRNGDSDCAAGLQCIRVNAGETDRFNFRCCPTDRPSTVSECIRSANPSDPSPPDGSADTGADAADTGTDAQTDAPVDSGSDADAADSAG</sequence>
<proteinExistence type="predicted"/>
<organism evidence="3 4">
    <name type="scientific">Pendulispora albinea</name>
    <dbReference type="NCBI Taxonomy" id="2741071"/>
    <lineage>
        <taxon>Bacteria</taxon>
        <taxon>Pseudomonadati</taxon>
        <taxon>Myxococcota</taxon>
        <taxon>Myxococcia</taxon>
        <taxon>Myxococcales</taxon>
        <taxon>Sorangiineae</taxon>
        <taxon>Pendulisporaceae</taxon>
        <taxon>Pendulispora</taxon>
    </lineage>
</organism>
<dbReference type="RefSeq" id="WP_394826693.1">
    <property type="nucleotide sequence ID" value="NZ_CP089984.1"/>
</dbReference>
<gene>
    <name evidence="3" type="ORF">LZC94_07255</name>
</gene>
<feature type="signal peptide" evidence="2">
    <location>
        <begin position="1"/>
        <end position="20"/>
    </location>
</feature>
<feature type="region of interest" description="Disordered" evidence="1">
    <location>
        <begin position="68"/>
        <end position="123"/>
    </location>
</feature>
<dbReference type="EMBL" id="CP089984">
    <property type="protein sequence ID" value="WXB17063.1"/>
    <property type="molecule type" value="Genomic_DNA"/>
</dbReference>